<name>A0AAE3E3S9_9FIRM</name>
<proteinExistence type="predicted"/>
<dbReference type="RefSeq" id="WP_308731308.1">
    <property type="nucleotide sequence ID" value="NZ_JAJEQN010000008.1"/>
</dbReference>
<dbReference type="Gene3D" id="3.30.110.190">
    <property type="match status" value="1"/>
</dbReference>
<dbReference type="AlphaFoldDB" id="A0AAE3E3S9"/>
<evidence type="ECO:0000313" key="1">
    <source>
        <dbReference type="EMBL" id="MCC2220881.1"/>
    </source>
</evidence>
<reference evidence="1 2" key="1">
    <citation type="submission" date="2021-10" db="EMBL/GenBank/DDBJ databases">
        <title>Anaerobic single-cell dispensing facilitates the cultivation of human gut bacteria.</title>
        <authorList>
            <person name="Afrizal A."/>
        </authorList>
    </citation>
    <scope>NUCLEOTIDE SEQUENCE [LARGE SCALE GENOMIC DNA]</scope>
    <source>
        <strain evidence="1 2">CLA-AA-H224</strain>
    </source>
</reference>
<organism evidence="1 2">
    <name type="scientific">Anthropogastromicrobium aceti</name>
    <dbReference type="NCBI Taxonomy" id="2981768"/>
    <lineage>
        <taxon>Bacteria</taxon>
        <taxon>Bacillati</taxon>
        <taxon>Bacillota</taxon>
        <taxon>Clostridia</taxon>
        <taxon>Lachnospirales</taxon>
        <taxon>Lachnospiraceae</taxon>
        <taxon>Anthropogastromicrobium</taxon>
    </lineage>
</organism>
<gene>
    <name evidence="1" type="ORF">LKD48_04360</name>
</gene>
<accession>A0AAE3E3S9</accession>
<dbReference type="Pfam" id="PF14337">
    <property type="entry name" value="Abi_alpha"/>
    <property type="match status" value="1"/>
</dbReference>
<dbReference type="Proteomes" id="UP001198200">
    <property type="component" value="Unassembled WGS sequence"/>
</dbReference>
<comment type="caution">
    <text evidence="1">The sequence shown here is derived from an EMBL/GenBank/DDBJ whole genome shotgun (WGS) entry which is preliminary data.</text>
</comment>
<dbReference type="EMBL" id="JAJEQN010000008">
    <property type="protein sequence ID" value="MCC2220881.1"/>
    <property type="molecule type" value="Genomic_DNA"/>
</dbReference>
<protein>
    <submittedName>
        <fullName evidence="1">DUF4393 domain-containing protein</fullName>
    </submittedName>
</protein>
<sequence length="262" mass="30210">MSEETTTDISVIKLPKSVDKAVKNLTDEPTKNIGHTFGDIWYLVFGRFSHAADKRRIKYDLELKQYQKELTEKMNAIPDDEKQEPSLQVTAQALENSKYCISEPELREMFVNLISGSMDRRVSNFVHPSFPEIIKQMSPLDAEIISGFKKQPSQPIANFVLRDKISNSSTMLDSYLYFDLNTSHSYVYASSISSLERFGLLSVDFMSWFTNDSHYEIFSKWSYYQHLKKEYEQPGSNKFVEINKGICSLTPLGHFFVDICIS</sequence>
<evidence type="ECO:0000313" key="2">
    <source>
        <dbReference type="Proteomes" id="UP001198200"/>
    </source>
</evidence>
<keyword evidence="2" id="KW-1185">Reference proteome</keyword>
<dbReference type="InterPro" id="IPR025506">
    <property type="entry name" value="Abi_alpha"/>
</dbReference>